<dbReference type="AlphaFoldDB" id="A0A2U3D9N7"/>
<organism evidence="1 2">
    <name type="scientific">Sulfoacidibacillus thermotolerans</name>
    <name type="common">Acidibacillus sulfuroxidans</name>
    <dbReference type="NCBI Taxonomy" id="1765684"/>
    <lineage>
        <taxon>Bacteria</taxon>
        <taxon>Bacillati</taxon>
        <taxon>Bacillota</taxon>
        <taxon>Bacilli</taxon>
        <taxon>Bacillales</taxon>
        <taxon>Alicyclobacillaceae</taxon>
        <taxon>Sulfoacidibacillus</taxon>
    </lineage>
</organism>
<keyword evidence="2" id="KW-1185">Reference proteome</keyword>
<evidence type="ECO:0000313" key="1">
    <source>
        <dbReference type="EMBL" id="PWI57994.1"/>
    </source>
</evidence>
<protein>
    <submittedName>
        <fullName evidence="1">Uncharacterized protein</fullName>
    </submittedName>
</protein>
<dbReference type="EMBL" id="MPDK01000007">
    <property type="protein sequence ID" value="PWI57994.1"/>
    <property type="molecule type" value="Genomic_DNA"/>
</dbReference>
<proteinExistence type="predicted"/>
<sequence>MRVPRRFARALRPRLKDCIFAIFSFYAICTHTNIDPRFPEFKQFNQPPTTVQPLDRDGFKKTPPFAIEGGSFFSRFTRESILE</sequence>
<comment type="caution">
    <text evidence="1">The sequence shown here is derived from an EMBL/GenBank/DDBJ whole genome shotgun (WGS) entry which is preliminary data.</text>
</comment>
<gene>
    <name evidence="1" type="ORF">BM613_06245</name>
</gene>
<dbReference type="Proteomes" id="UP000245380">
    <property type="component" value="Unassembled WGS sequence"/>
</dbReference>
<evidence type="ECO:0000313" key="2">
    <source>
        <dbReference type="Proteomes" id="UP000245380"/>
    </source>
</evidence>
<reference evidence="1 2" key="1">
    <citation type="submission" date="2016-11" db="EMBL/GenBank/DDBJ databases">
        <title>Comparative genomics of Acidibacillus ferroxidans species.</title>
        <authorList>
            <person name="Oliveira G."/>
            <person name="Nunes G."/>
            <person name="Oliveira R."/>
            <person name="Araujo F."/>
            <person name="Salim A."/>
            <person name="Scholte L."/>
            <person name="Morais D."/>
            <person name="Nancucheo I."/>
            <person name="Johnson D.B."/>
            <person name="Grail B."/>
            <person name="Bittencourt J."/>
            <person name="Valadares R."/>
        </authorList>
    </citation>
    <scope>NUCLEOTIDE SEQUENCE [LARGE SCALE GENOMIC DNA]</scope>
    <source>
        <strain evidence="1 2">Y002</strain>
    </source>
</reference>
<accession>A0A2U3D9N7</accession>
<name>A0A2U3D9N7_SULT2</name>